<comment type="similarity">
    <text evidence="11 13">Belongs to the RecA family. RadA subfamily.</text>
</comment>
<dbReference type="InterPro" id="IPR020568">
    <property type="entry name" value="Ribosomal_Su5_D2-typ_SF"/>
</dbReference>
<keyword evidence="8 11" id="KW-0346">Stress response</keyword>
<proteinExistence type="inferred from homology"/>
<dbReference type="Proteomes" id="UP001595892">
    <property type="component" value="Unassembled WGS sequence"/>
</dbReference>
<dbReference type="SMART" id="SM00382">
    <property type="entry name" value="AAA"/>
    <property type="match status" value="1"/>
</dbReference>
<dbReference type="Gene3D" id="3.40.50.300">
    <property type="entry name" value="P-loop containing nucleotide triphosphate hydrolases"/>
    <property type="match status" value="1"/>
</dbReference>
<dbReference type="SUPFAM" id="SSF52540">
    <property type="entry name" value="P-loop containing nucleoside triphosphate hydrolases"/>
    <property type="match status" value="1"/>
</dbReference>
<dbReference type="InterPro" id="IPR027417">
    <property type="entry name" value="P-loop_NTPase"/>
</dbReference>
<feature type="domain" description="RecA family profile 1" evidence="14">
    <location>
        <begin position="75"/>
        <end position="223"/>
    </location>
</feature>
<reference evidence="16" key="1">
    <citation type="journal article" date="2019" name="Int. J. Syst. Evol. Microbiol.">
        <title>The Global Catalogue of Microorganisms (GCM) 10K type strain sequencing project: providing services to taxonomists for standard genome sequencing and annotation.</title>
        <authorList>
            <consortium name="The Broad Institute Genomics Platform"/>
            <consortium name="The Broad Institute Genome Sequencing Center for Infectious Disease"/>
            <person name="Wu L."/>
            <person name="Ma J."/>
        </authorList>
    </citation>
    <scope>NUCLEOTIDE SEQUENCE [LARGE SCALE GENOMIC DNA]</scope>
    <source>
        <strain evidence="16">CGMCC 1.13574</strain>
    </source>
</reference>
<organism evidence="15 16">
    <name type="scientific">Coralloluteibacterium thermophilum</name>
    <dbReference type="NCBI Taxonomy" id="2707049"/>
    <lineage>
        <taxon>Bacteria</taxon>
        <taxon>Pseudomonadati</taxon>
        <taxon>Pseudomonadota</taxon>
        <taxon>Gammaproteobacteria</taxon>
        <taxon>Lysobacterales</taxon>
        <taxon>Lysobacteraceae</taxon>
        <taxon>Coralloluteibacterium</taxon>
    </lineage>
</organism>
<keyword evidence="4 13" id="KW-0863">Zinc-finger</keyword>
<dbReference type="Pfam" id="PF13481">
    <property type="entry name" value="AAA_25"/>
    <property type="match status" value="1"/>
</dbReference>
<evidence type="ECO:0000256" key="13">
    <source>
        <dbReference type="RuleBase" id="RU003555"/>
    </source>
</evidence>
<comment type="caution">
    <text evidence="15">The sequence shown here is derived from an EMBL/GenBank/DDBJ whole genome shotgun (WGS) entry which is preliminary data.</text>
</comment>
<dbReference type="Pfam" id="PF13541">
    <property type="entry name" value="ChlI"/>
    <property type="match status" value="1"/>
</dbReference>
<evidence type="ECO:0000256" key="12">
    <source>
        <dbReference type="NCBIfam" id="TIGR00416"/>
    </source>
</evidence>
<feature type="binding site" evidence="11">
    <location>
        <begin position="104"/>
        <end position="111"/>
    </location>
    <ligand>
        <name>ATP</name>
        <dbReference type="ChEBI" id="CHEBI:30616"/>
    </ligand>
</feature>
<name>A0ABV9NI24_9GAMM</name>
<evidence type="ECO:0000256" key="9">
    <source>
        <dbReference type="ARBA" id="ARBA00023125"/>
    </source>
</evidence>
<dbReference type="Gene3D" id="3.30.230.10">
    <property type="match status" value="1"/>
</dbReference>
<keyword evidence="7 11" id="KW-0067">ATP-binding</keyword>
<comment type="function">
    <text evidence="11">Plays a role in repairing double-strand DNA breaks, probably involving stabilizing or processing branched DNA or blocked replication forks.</text>
</comment>
<dbReference type="PANTHER" id="PTHR32472">
    <property type="entry name" value="DNA REPAIR PROTEIN RADA"/>
    <property type="match status" value="1"/>
</dbReference>
<feature type="short sequence motif" description="RadA KNRFG motif" evidence="11">
    <location>
        <begin position="260"/>
        <end position="264"/>
    </location>
</feature>
<dbReference type="PANTHER" id="PTHR32472:SF10">
    <property type="entry name" value="DNA REPAIR PROTEIN RADA-LIKE PROTEIN"/>
    <property type="match status" value="1"/>
</dbReference>
<keyword evidence="9 11" id="KW-0238">DNA-binding</keyword>
<evidence type="ECO:0000256" key="6">
    <source>
        <dbReference type="ARBA" id="ARBA00022833"/>
    </source>
</evidence>
<dbReference type="HAMAP" id="MF_01498">
    <property type="entry name" value="RadA_bact"/>
    <property type="match status" value="1"/>
</dbReference>
<protein>
    <recommendedName>
        <fullName evidence="11 12">DNA repair protein RadA</fullName>
    </recommendedName>
</protein>
<evidence type="ECO:0000313" key="15">
    <source>
        <dbReference type="EMBL" id="MFC4727199.1"/>
    </source>
</evidence>
<evidence type="ECO:0000256" key="7">
    <source>
        <dbReference type="ARBA" id="ARBA00022840"/>
    </source>
</evidence>
<evidence type="ECO:0000259" key="14">
    <source>
        <dbReference type="PROSITE" id="PS50162"/>
    </source>
</evidence>
<evidence type="ECO:0000313" key="16">
    <source>
        <dbReference type="Proteomes" id="UP001595892"/>
    </source>
</evidence>
<keyword evidence="2 11" id="KW-0547">Nucleotide-binding</keyword>
<dbReference type="NCBIfam" id="TIGR00416">
    <property type="entry name" value="sms"/>
    <property type="match status" value="1"/>
</dbReference>
<evidence type="ECO:0000256" key="2">
    <source>
        <dbReference type="ARBA" id="ARBA00022741"/>
    </source>
</evidence>
<dbReference type="CDD" id="cd01121">
    <property type="entry name" value="RadA_SMS_N"/>
    <property type="match status" value="1"/>
</dbReference>
<dbReference type="EMBL" id="JBHSGG010000005">
    <property type="protein sequence ID" value="MFC4727199.1"/>
    <property type="molecule type" value="Genomic_DNA"/>
</dbReference>
<dbReference type="InterPro" id="IPR020588">
    <property type="entry name" value="RecA_ATP-bd"/>
</dbReference>
<dbReference type="PRINTS" id="PR01874">
    <property type="entry name" value="DNAREPAIRADA"/>
</dbReference>
<comment type="function">
    <text evidence="13">DNA-dependent ATPase involved in processing of recombination intermediates, plays a role in repairing DNA breaks. Stimulates the branch migration of RecA-mediated strand transfer reactions, allowing the 3' invading strand to extend heteroduplex DNA faster. Binds ssDNA in the presence of ADP but not other nucleotides, has ATPase activity that is stimulated by ssDNA and various branched DNA structures, but inhibited by SSB. Does not have RecA's homology-searching function.</text>
</comment>
<keyword evidence="16" id="KW-1185">Reference proteome</keyword>
<evidence type="ECO:0000256" key="8">
    <source>
        <dbReference type="ARBA" id="ARBA00023016"/>
    </source>
</evidence>
<dbReference type="InterPro" id="IPR003593">
    <property type="entry name" value="AAA+_ATPase"/>
</dbReference>
<evidence type="ECO:0000256" key="5">
    <source>
        <dbReference type="ARBA" id="ARBA00022801"/>
    </source>
</evidence>
<dbReference type="InterPro" id="IPR004504">
    <property type="entry name" value="DNA_repair_RadA"/>
</dbReference>
<evidence type="ECO:0000256" key="11">
    <source>
        <dbReference type="HAMAP-Rule" id="MF_01498"/>
    </source>
</evidence>
<keyword evidence="1 11" id="KW-0479">Metal-binding</keyword>
<dbReference type="InterPro" id="IPR014721">
    <property type="entry name" value="Ribsml_uS5_D2-typ_fold_subgr"/>
</dbReference>
<dbReference type="InterPro" id="IPR041166">
    <property type="entry name" value="Rubredoxin_2"/>
</dbReference>
<evidence type="ECO:0000256" key="1">
    <source>
        <dbReference type="ARBA" id="ARBA00022723"/>
    </source>
</evidence>
<dbReference type="SUPFAM" id="SSF54211">
    <property type="entry name" value="Ribosomal protein S5 domain 2-like"/>
    <property type="match status" value="1"/>
</dbReference>
<feature type="region of interest" description="Lon-protease-like" evidence="11">
    <location>
        <begin position="358"/>
        <end position="459"/>
    </location>
</feature>
<comment type="domain">
    <text evidence="11">The middle region has homology to RecA with ATPase motifs including the RadA KNRFG motif, while the C-terminus is homologous to Lon protease.</text>
</comment>
<accession>A0ABV9NI24</accession>
<dbReference type="Pfam" id="PF18073">
    <property type="entry name" value="Zn_ribbon_LapB"/>
    <property type="match status" value="1"/>
</dbReference>
<keyword evidence="6 13" id="KW-0862">Zinc</keyword>
<gene>
    <name evidence="11 15" type="primary">radA</name>
    <name evidence="15" type="ORF">ACFO3Q_03315</name>
</gene>
<keyword evidence="10 11" id="KW-0234">DNA repair</keyword>
<evidence type="ECO:0000256" key="3">
    <source>
        <dbReference type="ARBA" id="ARBA00022763"/>
    </source>
</evidence>
<dbReference type="PROSITE" id="PS50162">
    <property type="entry name" value="RECA_2"/>
    <property type="match status" value="1"/>
</dbReference>
<evidence type="ECO:0000256" key="10">
    <source>
        <dbReference type="ARBA" id="ARBA00023204"/>
    </source>
</evidence>
<evidence type="ECO:0000256" key="4">
    <source>
        <dbReference type="ARBA" id="ARBA00022771"/>
    </source>
</evidence>
<keyword evidence="3 11" id="KW-0227">DNA damage</keyword>
<sequence>MAKAKTAYVCSECGASFNKWQGQCGECGAWNTLSEFVVEPASAGKGAAAPARHSGWAGRTDNAAVTSLASVSQAAEVRVSTGIGELDRVLGGGMVEGSVVLVGGDPGIGKSTLLTQALASIGQQLPSLYVTGEESLGQIAGRAQRLGLPLDNLAALAETCVEKVLARCVEHRPRLIVADSIQTLWSEQLTAAPGSVSQVRESAARLVRFAKETGTSVFLVGHVTKEGGIAGPRVLEHMVDAVLYFEGESGSRFRVLRAFKNRFGAVNELGVFAMGDKGLREVPNPSAIFLSGAAANPGSAVMVTREGTRPLMVEVQALVDQSPLANPRRVALGLEQNRMAMLLAVLHRHGGVGVFDQDVFVNVVGGIRVQETAADLPVLLAVLSSLRDAPLPEKTVAFGEVGLSGEIRPVPNGEERLKEAATHGFRRAIVPRANAPKKSAFKDLEVVAVERLAEALEAV</sequence>
<keyword evidence="5" id="KW-0378">Hydrolase</keyword>
<dbReference type="RefSeq" id="WP_377003217.1">
    <property type="nucleotide sequence ID" value="NZ_JBHSGG010000005.1"/>
</dbReference>